<evidence type="ECO:0000259" key="7">
    <source>
        <dbReference type="PROSITE" id="PS51123"/>
    </source>
</evidence>
<proteinExistence type="predicted"/>
<dbReference type="GO" id="GO:0009279">
    <property type="term" value="C:cell outer membrane"/>
    <property type="evidence" value="ECO:0007669"/>
    <property type="project" value="UniProtKB-SubCell"/>
</dbReference>
<name>A0A2T5J3H0_9GAMM</name>
<dbReference type="PANTHER" id="PTHR30329:SF21">
    <property type="entry name" value="LIPOPROTEIN YIAD-RELATED"/>
    <property type="match status" value="1"/>
</dbReference>
<evidence type="ECO:0000256" key="2">
    <source>
        <dbReference type="ARBA" id="ARBA00023136"/>
    </source>
</evidence>
<dbReference type="PANTHER" id="PTHR30329">
    <property type="entry name" value="STATOR ELEMENT OF FLAGELLAR MOTOR COMPLEX"/>
    <property type="match status" value="1"/>
</dbReference>
<keyword evidence="6" id="KW-0732">Signal</keyword>
<evidence type="ECO:0000256" key="5">
    <source>
        <dbReference type="SAM" id="MobiDB-lite"/>
    </source>
</evidence>
<evidence type="ECO:0000313" key="8">
    <source>
        <dbReference type="EMBL" id="PTQ91155.1"/>
    </source>
</evidence>
<feature type="chain" id="PRO_5015698205" evidence="6">
    <location>
        <begin position="24"/>
        <end position="414"/>
    </location>
</feature>
<evidence type="ECO:0000256" key="3">
    <source>
        <dbReference type="ARBA" id="ARBA00023237"/>
    </source>
</evidence>
<evidence type="ECO:0000313" key="9">
    <source>
        <dbReference type="Proteomes" id="UP000244223"/>
    </source>
</evidence>
<keyword evidence="3" id="KW-0998">Cell outer membrane</keyword>
<gene>
    <name evidence="8" type="ORF">C8N29_101227</name>
</gene>
<dbReference type="SUPFAM" id="SSF103088">
    <property type="entry name" value="OmpA-like"/>
    <property type="match status" value="1"/>
</dbReference>
<dbReference type="EMBL" id="QAON01000001">
    <property type="protein sequence ID" value="PTQ91155.1"/>
    <property type="molecule type" value="Genomic_DNA"/>
</dbReference>
<keyword evidence="9" id="KW-1185">Reference proteome</keyword>
<comment type="subcellular location">
    <subcellularLocation>
        <location evidence="1">Cell outer membrane</location>
    </subcellularLocation>
</comment>
<dbReference type="InterPro" id="IPR050330">
    <property type="entry name" value="Bact_OuterMem_StrucFunc"/>
</dbReference>
<dbReference type="Pfam" id="PF00691">
    <property type="entry name" value="OmpA"/>
    <property type="match status" value="1"/>
</dbReference>
<dbReference type="PRINTS" id="PR01021">
    <property type="entry name" value="OMPADOMAIN"/>
</dbReference>
<comment type="caution">
    <text evidence="8">The sequence shown here is derived from an EMBL/GenBank/DDBJ whole genome shotgun (WGS) entry which is preliminary data.</text>
</comment>
<dbReference type="Proteomes" id="UP000244223">
    <property type="component" value="Unassembled WGS sequence"/>
</dbReference>
<dbReference type="AlphaFoldDB" id="A0A2T5J3H0"/>
<feature type="signal peptide" evidence="6">
    <location>
        <begin position="1"/>
        <end position="23"/>
    </location>
</feature>
<dbReference type="InterPro" id="IPR006664">
    <property type="entry name" value="OMP_bac"/>
</dbReference>
<feature type="region of interest" description="Disordered" evidence="5">
    <location>
        <begin position="386"/>
        <end position="414"/>
    </location>
</feature>
<accession>A0A2T5J3H0</accession>
<evidence type="ECO:0000256" key="6">
    <source>
        <dbReference type="SAM" id="SignalP"/>
    </source>
</evidence>
<dbReference type="CDD" id="cd07185">
    <property type="entry name" value="OmpA_C-like"/>
    <property type="match status" value="1"/>
</dbReference>
<evidence type="ECO:0000256" key="4">
    <source>
        <dbReference type="PROSITE-ProRule" id="PRU00473"/>
    </source>
</evidence>
<protein>
    <submittedName>
        <fullName evidence="8">OmpA family protein</fullName>
    </submittedName>
</protein>
<dbReference type="PROSITE" id="PS51123">
    <property type="entry name" value="OMPA_2"/>
    <property type="match status" value="1"/>
</dbReference>
<dbReference type="Gene3D" id="3.30.1330.60">
    <property type="entry name" value="OmpA-like domain"/>
    <property type="match status" value="1"/>
</dbReference>
<reference evidence="8 9" key="1">
    <citation type="submission" date="2018-04" db="EMBL/GenBank/DDBJ databases">
        <title>Genomic Encyclopedia of Archaeal and Bacterial Type Strains, Phase II (KMG-II): from individual species to whole genera.</title>
        <authorList>
            <person name="Goeker M."/>
        </authorList>
    </citation>
    <scope>NUCLEOTIDE SEQUENCE [LARGE SCALE GENOMIC DNA]</scope>
    <source>
        <strain evidence="8 9">DSM 5822</strain>
    </source>
</reference>
<organism evidence="8 9">
    <name type="scientific">Agitococcus lubricus</name>
    <dbReference type="NCBI Taxonomy" id="1077255"/>
    <lineage>
        <taxon>Bacteria</taxon>
        <taxon>Pseudomonadati</taxon>
        <taxon>Pseudomonadota</taxon>
        <taxon>Gammaproteobacteria</taxon>
        <taxon>Moraxellales</taxon>
        <taxon>Moraxellaceae</taxon>
        <taxon>Agitococcus</taxon>
    </lineage>
</organism>
<keyword evidence="2 4" id="KW-0472">Membrane</keyword>
<feature type="compositionally biased region" description="Basic residues" evidence="5">
    <location>
        <begin position="405"/>
        <end position="414"/>
    </location>
</feature>
<dbReference type="RefSeq" id="WP_170106827.1">
    <property type="nucleotide sequence ID" value="NZ_QAON01000001.1"/>
</dbReference>
<feature type="domain" description="OmpA-like" evidence="7">
    <location>
        <begin position="248"/>
        <end position="365"/>
    </location>
</feature>
<sequence>MLAHKMKVSLLALAVSVCRIAHAEDMTVVAASPAPTVLDSQQQQRISDQVIGRDLQAMKGLQDRIAKLNNNGVGAENYYLVKAQAWLDFAMHEYYENDRSLVIEHALEQSAGLIAEMEAANNNITLDTPIIPESQRLREDLWIIAAQLKQHQGFSCAAAPLAEMEVRLVWAGHENKEMGWRHAREHFAAAERLAKQAKKLADNCFCPPEAEKPCPLTQPPVEQPPVIAVTPSDKPFAQKVIVPDAGPTPLDLVNVPRNVHFGLDKSNINEKGTIILDRVAEILKAYPRMTIVLVGHTDSRASKAYNLALSERRAKSVLKYLNEKGIAKERMTYQAVGFDNLKTAEDELMGHALSRRVEIAYIGENIQSYDQTGDIVVEEARKKAEAKAAARAMKKSKAATSSKAKSSKKGKKAK</sequence>
<evidence type="ECO:0000256" key="1">
    <source>
        <dbReference type="ARBA" id="ARBA00004442"/>
    </source>
</evidence>
<dbReference type="InterPro" id="IPR036737">
    <property type="entry name" value="OmpA-like_sf"/>
</dbReference>
<dbReference type="InterPro" id="IPR006665">
    <property type="entry name" value="OmpA-like"/>
</dbReference>